<proteinExistence type="predicted"/>
<evidence type="ECO:0000256" key="5">
    <source>
        <dbReference type="ARBA" id="ARBA00022581"/>
    </source>
</evidence>
<keyword evidence="12" id="KW-0325">Glycoprotein</keyword>
<keyword evidence="4" id="KW-1032">Host cell membrane</keyword>
<evidence type="ECO:0000256" key="2">
    <source>
        <dbReference type="ARBA" id="ARBA00004531"/>
    </source>
</evidence>
<keyword evidence="5" id="KW-0945">Host-virus interaction</keyword>
<evidence type="ECO:0000256" key="1">
    <source>
        <dbReference type="ARBA" id="ARBA00004402"/>
    </source>
</evidence>
<accession>A0AA47MU49</accession>
<dbReference type="AlphaFoldDB" id="A0AA47MU49"/>
<feature type="transmembrane region" description="Helical" evidence="14">
    <location>
        <begin position="339"/>
        <end position="365"/>
    </location>
</feature>
<keyword evidence="6 14" id="KW-0812">Transmembrane</keyword>
<keyword evidence="16" id="KW-1185">Reference proteome</keyword>
<evidence type="ECO:0000313" key="16">
    <source>
        <dbReference type="Proteomes" id="UP001174136"/>
    </source>
</evidence>
<dbReference type="Proteomes" id="UP001174136">
    <property type="component" value="Unassembled WGS sequence"/>
</dbReference>
<keyword evidence="13" id="KW-0449">Lipoprotein</keyword>
<dbReference type="Gene3D" id="1.10.287.210">
    <property type="match status" value="1"/>
</dbReference>
<evidence type="ECO:0000256" key="10">
    <source>
        <dbReference type="ARBA" id="ARBA00023139"/>
    </source>
</evidence>
<evidence type="ECO:0000256" key="6">
    <source>
        <dbReference type="ARBA" id="ARBA00022692"/>
    </source>
</evidence>
<keyword evidence="11" id="KW-1015">Disulfide bond</keyword>
<evidence type="ECO:0000256" key="9">
    <source>
        <dbReference type="ARBA" id="ARBA00023136"/>
    </source>
</evidence>
<comment type="subcellular location">
    <subcellularLocation>
        <location evidence="1">Host cell membrane</location>
        <topology evidence="1">Single-pass type I membrane protein</topology>
    </subcellularLocation>
    <subcellularLocation>
        <location evidence="2">Host endomembrane system</location>
        <topology evidence="2">Peripheral membrane protein</topology>
    </subcellularLocation>
    <subcellularLocation>
        <location evidence="3">Virion membrane</location>
        <topology evidence="3">Single-pass type I membrane protein</topology>
    </subcellularLocation>
</comment>
<dbReference type="PANTHER" id="PTHR10424">
    <property type="entry name" value="VIRAL ENVELOPE PROTEIN"/>
    <property type="match status" value="1"/>
</dbReference>
<dbReference type="EMBL" id="JAOPHQ010002565">
    <property type="protein sequence ID" value="KAK0146579.1"/>
    <property type="molecule type" value="Genomic_DNA"/>
</dbReference>
<organism evidence="15 16">
    <name type="scientific">Merluccius polli</name>
    <name type="common">Benguela hake</name>
    <name type="synonym">Merluccius cadenati</name>
    <dbReference type="NCBI Taxonomy" id="89951"/>
    <lineage>
        <taxon>Eukaryota</taxon>
        <taxon>Metazoa</taxon>
        <taxon>Chordata</taxon>
        <taxon>Craniata</taxon>
        <taxon>Vertebrata</taxon>
        <taxon>Euteleostomi</taxon>
        <taxon>Actinopterygii</taxon>
        <taxon>Neopterygii</taxon>
        <taxon>Teleostei</taxon>
        <taxon>Neoteleostei</taxon>
        <taxon>Acanthomorphata</taxon>
        <taxon>Zeiogadaria</taxon>
        <taxon>Gadariae</taxon>
        <taxon>Gadiformes</taxon>
        <taxon>Gadoidei</taxon>
        <taxon>Merlucciidae</taxon>
        <taxon>Merluccius</taxon>
    </lineage>
</organism>
<keyword evidence="10" id="KW-0564">Palmitate</keyword>
<evidence type="ECO:0000256" key="7">
    <source>
        <dbReference type="ARBA" id="ARBA00022870"/>
    </source>
</evidence>
<dbReference type="PANTHER" id="PTHR10424:SF81">
    <property type="entry name" value="ERVV2 PROTEIN"/>
    <property type="match status" value="1"/>
</dbReference>
<reference evidence="15" key="1">
    <citation type="journal article" date="2023" name="Front. Mar. Sci.">
        <title>A new Merluccius polli reference genome to investigate the effects of global change in West African waters.</title>
        <authorList>
            <person name="Mateo J.L."/>
            <person name="Blanco-Fernandez C."/>
            <person name="Garcia-Vazquez E."/>
            <person name="Machado-Schiaffino G."/>
        </authorList>
    </citation>
    <scope>NUCLEOTIDE SEQUENCE</scope>
    <source>
        <strain evidence="15">C29</strain>
        <tissue evidence="15">Fin</tissue>
    </source>
</reference>
<gene>
    <name evidence="15" type="primary">Syna_5</name>
    <name evidence="15" type="ORF">N1851_014083</name>
</gene>
<keyword evidence="8 14" id="KW-1133">Transmembrane helix</keyword>
<evidence type="ECO:0000313" key="15">
    <source>
        <dbReference type="EMBL" id="KAK0146579.1"/>
    </source>
</evidence>
<keyword evidence="9 14" id="KW-0472">Membrane</keyword>
<evidence type="ECO:0000256" key="3">
    <source>
        <dbReference type="ARBA" id="ARBA00004563"/>
    </source>
</evidence>
<evidence type="ECO:0000256" key="11">
    <source>
        <dbReference type="ARBA" id="ARBA00023157"/>
    </source>
</evidence>
<name>A0AA47MU49_MERPO</name>
<evidence type="ECO:0000256" key="12">
    <source>
        <dbReference type="ARBA" id="ARBA00023180"/>
    </source>
</evidence>
<protein>
    <submittedName>
        <fullName evidence="15">Syncytin-A</fullName>
    </submittedName>
</protein>
<dbReference type="SUPFAM" id="SSF58069">
    <property type="entry name" value="Virus ectodomain"/>
    <property type="match status" value="1"/>
</dbReference>
<comment type="caution">
    <text evidence="15">The sequence shown here is derived from an EMBL/GenBank/DDBJ whole genome shotgun (WGS) entry which is preliminary data.</text>
</comment>
<evidence type="ECO:0000256" key="4">
    <source>
        <dbReference type="ARBA" id="ARBA00022511"/>
    </source>
</evidence>
<dbReference type="Pfam" id="PF00429">
    <property type="entry name" value="TLV_coat"/>
    <property type="match status" value="1"/>
</dbReference>
<evidence type="ECO:0000256" key="14">
    <source>
        <dbReference type="SAM" id="Phobius"/>
    </source>
</evidence>
<dbReference type="InterPro" id="IPR018154">
    <property type="entry name" value="TLV/ENV_coat_polyprotein"/>
</dbReference>
<evidence type="ECO:0000256" key="13">
    <source>
        <dbReference type="ARBA" id="ARBA00023288"/>
    </source>
</evidence>
<keyword evidence="7" id="KW-1043">Host membrane</keyword>
<sequence length="416" mass="45034">MVTLNDQGAVDTRIRTPLSPTESIAVATGYEDKNMWLGWLTATAASFGMTNCIACSAGKPTLITVPAPLHFDTDPVGFQCMMSLTMGMELANCTTLAKVFPVAKNNTKPPVFTPERGNYTCFIRNSGNDIGHIDPLCQQTVDLTSWTNATRMVWARGDLFWYCEHSITNNRLLQITPLTRQRRSTVSDSFDFSSENYIDAIGVPRGVPDRYKLANPIASGFENLPVISALFPITPNKNRLSNATRDAVTGLSEQLASTSLMAIQNRMVLDMLLAEKGGVCHMFGEQCCTFIANNTAPDGSVTRALSNLKTLSSEMADHSGVSNQLLDGLSGWFGEWKGALVSGLVSLVGVCCVMVLVGCCCVPCVRSLCSRIIITAIEKPDHPPPYQMTALAGESAELTRSQCYTLAVEMVDDISG</sequence>
<evidence type="ECO:0000256" key="8">
    <source>
        <dbReference type="ARBA" id="ARBA00022989"/>
    </source>
</evidence>